<feature type="transmembrane region" description="Helical" evidence="7">
    <location>
        <begin position="249"/>
        <end position="271"/>
    </location>
</feature>
<keyword evidence="10" id="KW-1185">Reference proteome</keyword>
<dbReference type="InterPro" id="IPR050171">
    <property type="entry name" value="MFS_Transporters"/>
</dbReference>
<dbReference type="InterPro" id="IPR036259">
    <property type="entry name" value="MFS_trans_sf"/>
</dbReference>
<accession>A0AAU6WHK5</accession>
<keyword evidence="6 7" id="KW-0472">Membrane</keyword>
<dbReference type="Proteomes" id="UP001486888">
    <property type="component" value="Chromosome"/>
</dbReference>
<dbReference type="Pfam" id="PF07690">
    <property type="entry name" value="MFS_1"/>
    <property type="match status" value="1"/>
</dbReference>
<evidence type="ECO:0000256" key="3">
    <source>
        <dbReference type="ARBA" id="ARBA00022475"/>
    </source>
</evidence>
<evidence type="ECO:0000256" key="2">
    <source>
        <dbReference type="ARBA" id="ARBA00022448"/>
    </source>
</evidence>
<dbReference type="PANTHER" id="PTHR23517:SF13">
    <property type="entry name" value="MAJOR FACILITATOR SUPERFAMILY MFS_1"/>
    <property type="match status" value="1"/>
</dbReference>
<evidence type="ECO:0000256" key="4">
    <source>
        <dbReference type="ARBA" id="ARBA00022692"/>
    </source>
</evidence>
<feature type="transmembrane region" description="Helical" evidence="7">
    <location>
        <begin position="369"/>
        <end position="391"/>
    </location>
</feature>
<dbReference type="GO" id="GO:0022857">
    <property type="term" value="F:transmembrane transporter activity"/>
    <property type="evidence" value="ECO:0007669"/>
    <property type="project" value="InterPro"/>
</dbReference>
<keyword evidence="4 7" id="KW-0812">Transmembrane</keyword>
<dbReference type="Gene3D" id="1.20.1250.20">
    <property type="entry name" value="MFS general substrate transporter like domains"/>
    <property type="match status" value="1"/>
</dbReference>
<comment type="subcellular location">
    <subcellularLocation>
        <location evidence="1">Cell membrane</location>
        <topology evidence="1">Multi-pass membrane protein</topology>
    </subcellularLocation>
</comment>
<dbReference type="EMBL" id="CP125942">
    <property type="protein sequence ID" value="XAO47307.1"/>
    <property type="molecule type" value="Genomic_DNA"/>
</dbReference>
<feature type="transmembrane region" description="Helical" evidence="7">
    <location>
        <begin position="105"/>
        <end position="127"/>
    </location>
</feature>
<feature type="transmembrane region" description="Helical" evidence="7">
    <location>
        <begin position="80"/>
        <end position="99"/>
    </location>
</feature>
<evidence type="ECO:0000256" key="1">
    <source>
        <dbReference type="ARBA" id="ARBA00004651"/>
    </source>
</evidence>
<feature type="transmembrane region" description="Helical" evidence="7">
    <location>
        <begin position="134"/>
        <end position="158"/>
    </location>
</feature>
<feature type="transmembrane region" description="Helical" evidence="7">
    <location>
        <begin position="307"/>
        <end position="330"/>
    </location>
</feature>
<dbReference type="GO" id="GO:0005886">
    <property type="term" value="C:plasma membrane"/>
    <property type="evidence" value="ECO:0007669"/>
    <property type="project" value="UniProtKB-SubCell"/>
</dbReference>
<sequence>MTTTTPTIKRQRLGFLAASLSLGTVFAAAGSPVSLYETYRLEDGIGTGQLAVVAASYFIAVAVALLFFGRVSDYLGRKPVAFAALGFAVVGCLLMLNVQSATPLIIGRAMQGLGGGLASSAVAAYIVDAAPTKPAWLASTITGTVPMFGLPVGALLSGALVEYGPAPRQLVYLVFIILLALCASLIALSPETVDRSPGASKSIRPKLALPPESRRVLPYAAAVILGTWVMGAFYQSFGPTVAGEQFGTTNALLAAAVFASIMLFNPLGGLLTGRLSPAKKQRLGMALFLFAITGVVASLAMNATIPFLIASLIAGAGWGAAFSGSVQSLLTNARPQERSGILATIYLISYSSAAIPGLIAGALTHVLSLLHIALVMSAVTLLCSLFVLTFAKEPHSTH</sequence>
<keyword evidence="5 7" id="KW-1133">Transmembrane helix</keyword>
<evidence type="ECO:0000313" key="10">
    <source>
        <dbReference type="Proteomes" id="UP001486888"/>
    </source>
</evidence>
<dbReference type="KEGG" id="gey:QMQ05_07255"/>
<keyword evidence="3" id="KW-1003">Cell membrane</keyword>
<feature type="transmembrane region" description="Helical" evidence="7">
    <location>
        <begin position="170"/>
        <end position="188"/>
    </location>
</feature>
<feature type="transmembrane region" description="Helical" evidence="7">
    <location>
        <begin position="51"/>
        <end position="68"/>
    </location>
</feature>
<evidence type="ECO:0000256" key="6">
    <source>
        <dbReference type="ARBA" id="ARBA00023136"/>
    </source>
</evidence>
<evidence type="ECO:0000313" key="9">
    <source>
        <dbReference type="EMBL" id="XAO47307.1"/>
    </source>
</evidence>
<evidence type="ECO:0000256" key="7">
    <source>
        <dbReference type="SAM" id="Phobius"/>
    </source>
</evidence>
<proteinExistence type="predicted"/>
<name>A0AAU6WHK5_9MICC</name>
<dbReference type="AlphaFoldDB" id="A0AAU6WHK5"/>
<organism evidence="9 10">
    <name type="scientific">Glutamicibacter ectropisis</name>
    <dbReference type="NCBI Taxonomy" id="3046593"/>
    <lineage>
        <taxon>Bacteria</taxon>
        <taxon>Bacillati</taxon>
        <taxon>Actinomycetota</taxon>
        <taxon>Actinomycetes</taxon>
        <taxon>Micrococcales</taxon>
        <taxon>Micrococcaceae</taxon>
        <taxon>Glutamicibacter</taxon>
    </lineage>
</organism>
<feature type="transmembrane region" description="Helical" evidence="7">
    <location>
        <begin position="283"/>
        <end position="301"/>
    </location>
</feature>
<dbReference type="PROSITE" id="PS50850">
    <property type="entry name" value="MFS"/>
    <property type="match status" value="1"/>
</dbReference>
<dbReference type="SUPFAM" id="SSF103473">
    <property type="entry name" value="MFS general substrate transporter"/>
    <property type="match status" value="1"/>
</dbReference>
<dbReference type="InterPro" id="IPR020846">
    <property type="entry name" value="MFS_dom"/>
</dbReference>
<reference evidence="9 10" key="1">
    <citation type="submission" date="2023-05" db="EMBL/GenBank/DDBJ databases">
        <title>Glutamicibacter sp. B1, complete genome.</title>
        <authorList>
            <person name="Long Y.H."/>
            <person name="Fang T."/>
            <person name="Li X.Y."/>
        </authorList>
    </citation>
    <scope>NUCLEOTIDE SEQUENCE [LARGE SCALE GENOMIC DNA]</scope>
    <source>
        <strain evidence="9 10">B1</strain>
    </source>
</reference>
<dbReference type="PANTHER" id="PTHR23517">
    <property type="entry name" value="RESISTANCE PROTEIN MDTM, PUTATIVE-RELATED-RELATED"/>
    <property type="match status" value="1"/>
</dbReference>
<feature type="transmembrane region" description="Helical" evidence="7">
    <location>
        <begin position="216"/>
        <end position="237"/>
    </location>
</feature>
<keyword evidence="2" id="KW-0813">Transport</keyword>
<evidence type="ECO:0000259" key="8">
    <source>
        <dbReference type="PROSITE" id="PS50850"/>
    </source>
</evidence>
<evidence type="ECO:0000256" key="5">
    <source>
        <dbReference type="ARBA" id="ARBA00022989"/>
    </source>
</evidence>
<protein>
    <submittedName>
        <fullName evidence="9">MFS transporter</fullName>
    </submittedName>
</protein>
<feature type="domain" description="Major facilitator superfamily (MFS) profile" evidence="8">
    <location>
        <begin position="7"/>
        <end position="395"/>
    </location>
</feature>
<gene>
    <name evidence="9" type="ORF">QMQ05_07255</name>
</gene>
<feature type="transmembrane region" description="Helical" evidence="7">
    <location>
        <begin position="342"/>
        <end position="363"/>
    </location>
</feature>
<dbReference type="InterPro" id="IPR011701">
    <property type="entry name" value="MFS"/>
</dbReference>
<dbReference type="RefSeq" id="WP_345474227.1">
    <property type="nucleotide sequence ID" value="NZ_CP125942.1"/>
</dbReference>